<dbReference type="SUPFAM" id="SSF52402">
    <property type="entry name" value="Adenine nucleotide alpha hydrolases-like"/>
    <property type="match status" value="1"/>
</dbReference>
<dbReference type="PIRSF" id="PIRSF001589">
    <property type="entry name" value="Asn_synthetase_glu-h"/>
    <property type="match status" value="1"/>
</dbReference>
<dbReference type="InterPro" id="IPR017932">
    <property type="entry name" value="GATase_2_dom"/>
</dbReference>
<evidence type="ECO:0000256" key="3">
    <source>
        <dbReference type="ARBA" id="ARBA00022598"/>
    </source>
</evidence>
<proteinExistence type="predicted"/>
<comment type="caution">
    <text evidence="14">The sequence shown here is derived from an EMBL/GenBank/DDBJ whole genome shotgun (WGS) entry which is preliminary data.</text>
</comment>
<keyword evidence="3" id="KW-0436">Ligase</keyword>
<feature type="domain" description="Glutamine amidotransferase type-2" evidence="13">
    <location>
        <begin position="2"/>
        <end position="216"/>
    </location>
</feature>
<evidence type="ECO:0000313" key="15">
    <source>
        <dbReference type="Proteomes" id="UP001157974"/>
    </source>
</evidence>
<evidence type="ECO:0000259" key="13">
    <source>
        <dbReference type="PROSITE" id="PS51278"/>
    </source>
</evidence>
<feature type="site" description="Important for beta-aspartyl-AMP intermediate formation" evidence="12">
    <location>
        <position position="392"/>
    </location>
</feature>
<evidence type="ECO:0000256" key="6">
    <source>
        <dbReference type="ARBA" id="ARBA00022840"/>
    </source>
</evidence>
<dbReference type="InterPro" id="IPR006426">
    <property type="entry name" value="Asn_synth_AEB"/>
</dbReference>
<dbReference type="Gene3D" id="3.40.50.620">
    <property type="entry name" value="HUPs"/>
    <property type="match status" value="1"/>
</dbReference>
<keyword evidence="5 10" id="KW-0547">Nucleotide-binding</keyword>
<dbReference type="Gene3D" id="3.60.20.10">
    <property type="entry name" value="Glutamine Phosphoribosylpyrophosphate, subunit 1, domain 1"/>
    <property type="match status" value="1"/>
</dbReference>
<keyword evidence="6 10" id="KW-0067">ATP-binding</keyword>
<feature type="binding site" evidence="11">
    <location>
        <position position="278"/>
    </location>
    <ligand>
        <name>ATP</name>
        <dbReference type="ChEBI" id="CHEBI:30616"/>
    </ligand>
</feature>
<dbReference type="PANTHER" id="PTHR11772">
    <property type="entry name" value="ASPARAGINE SYNTHETASE"/>
    <property type="match status" value="1"/>
</dbReference>
<dbReference type="GO" id="GO:0004066">
    <property type="term" value="F:asparagine synthase (glutamine-hydrolyzing) activity"/>
    <property type="evidence" value="ECO:0007669"/>
    <property type="project" value="UniProtKB-EC"/>
</dbReference>
<dbReference type="EC" id="6.3.5.4" evidence="2"/>
<dbReference type="GO" id="GO:0005524">
    <property type="term" value="F:ATP binding"/>
    <property type="evidence" value="ECO:0007669"/>
    <property type="project" value="UniProtKB-KW"/>
</dbReference>
<comment type="pathway">
    <text evidence="1">Amino-acid biosynthesis; L-asparagine biosynthesis; L-asparagine from L-aspartate (L-Gln route): step 1/1.</text>
</comment>
<dbReference type="InterPro" id="IPR014729">
    <property type="entry name" value="Rossmann-like_a/b/a_fold"/>
</dbReference>
<evidence type="ECO:0000256" key="8">
    <source>
        <dbReference type="ARBA" id="ARBA00022962"/>
    </source>
</evidence>
<evidence type="ECO:0000256" key="9">
    <source>
        <dbReference type="ARBA" id="ARBA00048741"/>
    </source>
</evidence>
<evidence type="ECO:0000256" key="2">
    <source>
        <dbReference type="ARBA" id="ARBA00012737"/>
    </source>
</evidence>
<evidence type="ECO:0000313" key="14">
    <source>
        <dbReference type="EMBL" id="KAJ8906353.1"/>
    </source>
</evidence>
<keyword evidence="8" id="KW-0315">Glutamine amidotransferase</keyword>
<dbReference type="Proteomes" id="UP001157974">
    <property type="component" value="Unassembled WGS sequence"/>
</dbReference>
<dbReference type="FunFam" id="3.40.50.620:FF:000031">
    <property type="entry name" value="Asparagine synthase B"/>
    <property type="match status" value="1"/>
</dbReference>
<evidence type="ECO:0000256" key="4">
    <source>
        <dbReference type="ARBA" id="ARBA00022605"/>
    </source>
</evidence>
<dbReference type="CDD" id="cd00712">
    <property type="entry name" value="AsnB"/>
    <property type="match status" value="1"/>
</dbReference>
<dbReference type="Pfam" id="PF00733">
    <property type="entry name" value="Asn_synthase"/>
    <property type="match status" value="1"/>
</dbReference>
<dbReference type="InterPro" id="IPR033738">
    <property type="entry name" value="AsnB_N"/>
</dbReference>
<dbReference type="InterPro" id="IPR050795">
    <property type="entry name" value="Asn_Synthetase"/>
</dbReference>
<accession>A0AAV8UYX7</accession>
<name>A0AAV8UYX7_9RHOD</name>
<dbReference type="EMBL" id="JAMWBK010000003">
    <property type="protein sequence ID" value="KAJ8906353.1"/>
    <property type="molecule type" value="Genomic_DNA"/>
</dbReference>
<protein>
    <recommendedName>
        <fullName evidence="2">asparagine synthase (glutamine-hydrolyzing)</fullName>
        <ecNumber evidence="2">6.3.5.4</ecNumber>
    </recommendedName>
</protein>
<dbReference type="SUPFAM" id="SSF56235">
    <property type="entry name" value="N-terminal nucleophile aminohydrolases (Ntn hydrolases)"/>
    <property type="match status" value="1"/>
</dbReference>
<feature type="binding site" evidence="11">
    <location>
        <position position="316"/>
    </location>
    <ligand>
        <name>ATP</name>
        <dbReference type="ChEBI" id="CHEBI:30616"/>
    </ligand>
</feature>
<organism evidence="14 15">
    <name type="scientific">Rhodosorus marinus</name>
    <dbReference type="NCBI Taxonomy" id="101924"/>
    <lineage>
        <taxon>Eukaryota</taxon>
        <taxon>Rhodophyta</taxon>
        <taxon>Stylonematophyceae</taxon>
        <taxon>Stylonematales</taxon>
        <taxon>Stylonemataceae</taxon>
        <taxon>Rhodosorus</taxon>
    </lineage>
</organism>
<dbReference type="GO" id="GO:0006529">
    <property type="term" value="P:asparagine biosynthetic process"/>
    <property type="evidence" value="ECO:0007669"/>
    <property type="project" value="UniProtKB-KW"/>
</dbReference>
<dbReference type="PANTHER" id="PTHR11772:SF2">
    <property type="entry name" value="ASPARAGINE SYNTHETASE [GLUTAMINE-HYDROLYZING]"/>
    <property type="match status" value="1"/>
</dbReference>
<evidence type="ECO:0000256" key="11">
    <source>
        <dbReference type="PIRSR" id="PIRSR001589-2"/>
    </source>
</evidence>
<dbReference type="NCBIfam" id="NF006949">
    <property type="entry name" value="PRK09431.1"/>
    <property type="match status" value="1"/>
</dbReference>
<comment type="catalytic activity">
    <reaction evidence="9">
        <text>L-aspartate + L-glutamine + ATP + H2O = L-asparagine + L-glutamate + AMP + diphosphate + H(+)</text>
        <dbReference type="Rhea" id="RHEA:12228"/>
        <dbReference type="ChEBI" id="CHEBI:15377"/>
        <dbReference type="ChEBI" id="CHEBI:15378"/>
        <dbReference type="ChEBI" id="CHEBI:29985"/>
        <dbReference type="ChEBI" id="CHEBI:29991"/>
        <dbReference type="ChEBI" id="CHEBI:30616"/>
        <dbReference type="ChEBI" id="CHEBI:33019"/>
        <dbReference type="ChEBI" id="CHEBI:58048"/>
        <dbReference type="ChEBI" id="CHEBI:58359"/>
        <dbReference type="ChEBI" id="CHEBI:456215"/>
        <dbReference type="EC" id="6.3.5.4"/>
    </reaction>
</comment>
<evidence type="ECO:0000256" key="7">
    <source>
        <dbReference type="ARBA" id="ARBA00022888"/>
    </source>
</evidence>
<evidence type="ECO:0000256" key="10">
    <source>
        <dbReference type="PIRNR" id="PIRNR001589"/>
    </source>
</evidence>
<evidence type="ECO:0000256" key="12">
    <source>
        <dbReference type="PIRSR" id="PIRSR001589-3"/>
    </source>
</evidence>
<feature type="binding site" evidence="11">
    <location>
        <position position="127"/>
    </location>
    <ligand>
        <name>L-glutamine</name>
        <dbReference type="ChEBI" id="CHEBI:58359"/>
    </ligand>
</feature>
<dbReference type="GO" id="GO:0005829">
    <property type="term" value="C:cytosol"/>
    <property type="evidence" value="ECO:0007669"/>
    <property type="project" value="TreeGrafter"/>
</dbReference>
<keyword evidence="7" id="KW-0061">Asparagine biosynthesis</keyword>
<dbReference type="CDD" id="cd01991">
    <property type="entry name" value="Asn_synthase_B_C"/>
    <property type="match status" value="1"/>
</dbReference>
<gene>
    <name evidence="14" type="ORF">NDN08_002846</name>
</gene>
<evidence type="ECO:0000256" key="5">
    <source>
        <dbReference type="ARBA" id="ARBA00022741"/>
    </source>
</evidence>
<dbReference type="AlphaFoldDB" id="A0AAV8UYX7"/>
<dbReference type="PROSITE" id="PS51278">
    <property type="entry name" value="GATASE_TYPE_2"/>
    <property type="match status" value="1"/>
</dbReference>
<dbReference type="Pfam" id="PF13537">
    <property type="entry name" value="GATase_7"/>
    <property type="match status" value="1"/>
</dbReference>
<keyword evidence="15" id="KW-1185">Reference proteome</keyword>
<feature type="binding site" evidence="11">
    <location>
        <begin position="390"/>
        <end position="391"/>
    </location>
    <ligand>
        <name>ATP</name>
        <dbReference type="ChEBI" id="CHEBI:30616"/>
    </ligand>
</feature>
<evidence type="ECO:0000256" key="1">
    <source>
        <dbReference type="ARBA" id="ARBA00005187"/>
    </source>
</evidence>
<dbReference type="NCBIfam" id="TIGR01536">
    <property type="entry name" value="asn_synth_AEB"/>
    <property type="match status" value="1"/>
</dbReference>
<keyword evidence="4" id="KW-0028">Amino-acid biosynthesis</keyword>
<dbReference type="InterPro" id="IPR029055">
    <property type="entry name" value="Ntn_hydrolases_N"/>
</dbReference>
<dbReference type="InterPro" id="IPR001962">
    <property type="entry name" value="Asn_synthase"/>
</dbReference>
<reference evidence="14 15" key="1">
    <citation type="journal article" date="2023" name="Nat. Commun.">
        <title>Origin of minicircular mitochondrial genomes in red algae.</title>
        <authorList>
            <person name="Lee Y."/>
            <person name="Cho C.H."/>
            <person name="Lee Y.M."/>
            <person name="Park S.I."/>
            <person name="Yang J.H."/>
            <person name="West J.A."/>
            <person name="Bhattacharya D."/>
            <person name="Yoon H.S."/>
        </authorList>
    </citation>
    <scope>NUCLEOTIDE SEQUENCE [LARGE SCALE GENOMIC DNA]</scope>
    <source>
        <strain evidence="14 15">CCMP1338</strain>
        <tissue evidence="14">Whole cell</tissue>
    </source>
</reference>
<sequence length="608" mass="68231">MCGITAVLLAGADSANGVANGLLRSGEAATARDWALTASKCLTHRGPDWFGCWPGKFSRPASESQSRVAFGHTRLAVVKPETGAQPIVRTDEHGNTKTVLVVNGEIYNYKFLLETYLKNYSHEVRSDCEVIAMLYEELQDFEKVMNLIDGDFAFCLYDLQKDCIFVGRDRMGVDPLYIGHTAAGSLLFASEMKAIHQWCVQVDQVDPGAILTYNYNSAKGMWMEREKKLLPRYPSNHFCESPGAPFGDCTKEVLAAVRNHLENSVQKRMMTDVPYGVLLSGGLDSSLISAIVCRHAHDSRDDGSQVYWPQVHSFSIGLKGAPDLIAAKKVADYVGTVHHEFVFTVQDGIDSLPDVIQHVETFDVTTIRASTAMFLLSRMIKAMGVKMVLSGEGADEIFGGYLYFHKAPSAEELHAETKRKIQLLNHYDVLRANKSTMAWGVEIRVPFLDQDFMSYCMNDWLAPWKMIAGEDNTGRKRIEKHILREAFDTPDEPYIPDDVLWRQKEQFSDGVGYSWIDGLKDLAGEIVTDAEFALRERTYPFLTPESKEAFLYRRIFEEKFGTASARHSVFTEASIACSTSTALEWDQEWKKNKDPSGLAMKEVHTGRK</sequence>